<dbReference type="SMART" id="SM00271">
    <property type="entry name" value="DnaJ"/>
    <property type="match status" value="1"/>
</dbReference>
<feature type="transmembrane region" description="Helical" evidence="3">
    <location>
        <begin position="567"/>
        <end position="587"/>
    </location>
</feature>
<feature type="compositionally biased region" description="Acidic residues" evidence="2">
    <location>
        <begin position="39"/>
        <end position="58"/>
    </location>
</feature>
<dbReference type="Proteomes" id="UP000018144">
    <property type="component" value="Unassembled WGS sequence"/>
</dbReference>
<feature type="region of interest" description="Disordered" evidence="2">
    <location>
        <begin position="236"/>
        <end position="286"/>
    </location>
</feature>
<dbReference type="PANTHER" id="PTHR44157:SF1">
    <property type="entry name" value="DNAJ HOMOLOG SUBFAMILY C MEMBER 11"/>
    <property type="match status" value="1"/>
</dbReference>
<dbReference type="InterPro" id="IPR001623">
    <property type="entry name" value="DnaJ_domain"/>
</dbReference>
<keyword evidence="1" id="KW-0143">Chaperone</keyword>
<dbReference type="GO" id="GO:0042407">
    <property type="term" value="P:cristae formation"/>
    <property type="evidence" value="ECO:0007669"/>
    <property type="project" value="TreeGrafter"/>
</dbReference>
<feature type="compositionally biased region" description="Polar residues" evidence="2">
    <location>
        <begin position="1"/>
        <end position="24"/>
    </location>
</feature>
<dbReference type="PRINTS" id="PR00625">
    <property type="entry name" value="JDOMAIN"/>
</dbReference>
<dbReference type="OMA" id="QLDKHTM"/>
<keyword evidence="6" id="KW-1185">Reference proteome</keyword>
<organism evidence="5 6">
    <name type="scientific">Pyronema omphalodes (strain CBS 100304)</name>
    <name type="common">Pyronema confluens</name>
    <dbReference type="NCBI Taxonomy" id="1076935"/>
    <lineage>
        <taxon>Eukaryota</taxon>
        <taxon>Fungi</taxon>
        <taxon>Dikarya</taxon>
        <taxon>Ascomycota</taxon>
        <taxon>Pezizomycotina</taxon>
        <taxon>Pezizomycetes</taxon>
        <taxon>Pezizales</taxon>
        <taxon>Pyronemataceae</taxon>
        <taxon>Pyronema</taxon>
    </lineage>
</organism>
<keyword evidence="3" id="KW-1133">Transmembrane helix</keyword>
<dbReference type="Gene3D" id="1.10.287.110">
    <property type="entry name" value="DnaJ domain"/>
    <property type="match status" value="1"/>
</dbReference>
<dbReference type="InterPro" id="IPR052243">
    <property type="entry name" value="Mito_inner_membrane_organizer"/>
</dbReference>
<dbReference type="PROSITE" id="PS50076">
    <property type="entry name" value="DNAJ_2"/>
    <property type="match status" value="1"/>
</dbReference>
<feature type="region of interest" description="Disordered" evidence="2">
    <location>
        <begin position="1"/>
        <end position="58"/>
    </location>
</feature>
<dbReference type="PANTHER" id="PTHR44157">
    <property type="entry name" value="DNAJ HOMOLOG SUBFAMILY C MEMBER 11"/>
    <property type="match status" value="1"/>
</dbReference>
<feature type="domain" description="J" evidence="4">
    <location>
        <begin position="60"/>
        <end position="127"/>
    </location>
</feature>
<dbReference type="Pfam" id="PF11875">
    <property type="entry name" value="DnaJ-like_C11_C"/>
    <property type="match status" value="1"/>
</dbReference>
<gene>
    <name evidence="5" type="ORF">PCON_10093</name>
</gene>
<dbReference type="InterPro" id="IPR024586">
    <property type="entry name" value="DnaJ-like_C11_C"/>
</dbReference>
<evidence type="ECO:0000313" key="6">
    <source>
        <dbReference type="Proteomes" id="UP000018144"/>
    </source>
</evidence>
<evidence type="ECO:0000256" key="3">
    <source>
        <dbReference type="SAM" id="Phobius"/>
    </source>
</evidence>
<accession>U4L439</accession>
<reference evidence="5 6" key="1">
    <citation type="journal article" date="2013" name="PLoS Genet.">
        <title>The genome and development-dependent transcriptomes of Pyronema confluens: a window into fungal evolution.</title>
        <authorList>
            <person name="Traeger S."/>
            <person name="Altegoer F."/>
            <person name="Freitag M."/>
            <person name="Gabaldon T."/>
            <person name="Kempken F."/>
            <person name="Kumar A."/>
            <person name="Marcet-Houben M."/>
            <person name="Poggeler S."/>
            <person name="Stajich J.E."/>
            <person name="Nowrousian M."/>
        </authorList>
    </citation>
    <scope>NUCLEOTIDE SEQUENCE [LARGE SCALE GENOMIC DNA]</scope>
    <source>
        <strain evidence="6">CBS 100304</strain>
        <tissue evidence="5">Vegetative mycelium</tissue>
    </source>
</reference>
<dbReference type="SUPFAM" id="SSF46565">
    <property type="entry name" value="Chaperone J-domain"/>
    <property type="match status" value="1"/>
</dbReference>
<protein>
    <submittedName>
        <fullName evidence="5">Similar to DnaJ homolog subfamily C member 11 acc. no. Q9NVH1</fullName>
    </submittedName>
</protein>
<keyword evidence="3" id="KW-0812">Transmembrane</keyword>
<dbReference type="STRING" id="1076935.U4L439"/>
<dbReference type="AlphaFoldDB" id="U4L439"/>
<dbReference type="OrthoDB" id="666364at2759"/>
<dbReference type="InterPro" id="IPR036869">
    <property type="entry name" value="J_dom_sf"/>
</dbReference>
<evidence type="ECO:0000256" key="2">
    <source>
        <dbReference type="SAM" id="MobiDB-lite"/>
    </source>
</evidence>
<evidence type="ECO:0000256" key="1">
    <source>
        <dbReference type="ARBA" id="ARBA00023186"/>
    </source>
</evidence>
<dbReference type="EMBL" id="HF935545">
    <property type="protein sequence ID" value="CCX10499.1"/>
    <property type="molecule type" value="Genomic_DNA"/>
</dbReference>
<keyword evidence="3" id="KW-0472">Membrane</keyword>
<dbReference type="CDD" id="cd06257">
    <property type="entry name" value="DnaJ"/>
    <property type="match status" value="1"/>
</dbReference>
<name>U4L439_PYROM</name>
<dbReference type="Pfam" id="PF00226">
    <property type="entry name" value="DnaJ"/>
    <property type="match status" value="1"/>
</dbReference>
<sequence length="746" mass="82196">MANQYSGMNNSWASDSTDWNSARGNGTARPPEGGVYLDEREEEGLLDDDYAEEQDDDEEDYYSTLNVSPTATSAEIKAAYHALSRRFHPDKQTPDMRESATRQFNKIIQAYEVLINPKHRMIYDQFGAEGVKERTLQVGARTKTPAQFKIWLEEQMRQKKEEDLAELVVSTGKVAAAFDISGLWFTQLVVTADPETGRFTKKFESYPIGKMTQYQVNHTFQIPLPELGELLEAPLPRKPSDLWTSSPDEKKPTPAASPDHPRPRPTLSLSAQIGGVPNKPNQNLPSTIVANTNLGLSLSHSFPSLPPDAPISVASLMAGNAVSIEAGILPQPMVNTVLSRNFGQNTLTTRATFIALPRLDRAPITEVTLSRRLNLRNSVFIGINTGSVTWLTGLNEVFSMAKPGQVRNGFTSIGWIYHPVSAVFADAEESGRDGKVKKPKTSRSKRTETYQVSITGGLMARGIQAKFAWGRTFFLGSTLASPSKTLETKPGNVGIRLGVEGTLHITGAAQYTVKATRRVFTNTTLGISVSSGGATGGKGVTVGITWARLGQRINIPVIIAPVPDNKLFIYATAIPFAAYIAAEIFWLRPRDSKIRRKEQERARMVYKAKTVRRKRLAEEAQDIMRVSVEARRDRERREGGLVVIEATWGVEREENGLLGTATGLLGGEKKKKELVTDVAIPVQALVENGQLVIQGGIDKSRIIGFYDPAPGMEKVLRVKYLFQGREHEAVVRGKRGLTAPKRQDLV</sequence>
<evidence type="ECO:0000259" key="4">
    <source>
        <dbReference type="PROSITE" id="PS50076"/>
    </source>
</evidence>
<evidence type="ECO:0000313" key="5">
    <source>
        <dbReference type="EMBL" id="CCX10499.1"/>
    </source>
</evidence>
<proteinExistence type="predicted"/>
<dbReference type="eggNOG" id="KOG0718">
    <property type="taxonomic scope" value="Eukaryota"/>
</dbReference>
<feature type="region of interest" description="Disordered" evidence="2">
    <location>
        <begin position="428"/>
        <end position="448"/>
    </location>
</feature>
<dbReference type="GO" id="GO:0005739">
    <property type="term" value="C:mitochondrion"/>
    <property type="evidence" value="ECO:0007669"/>
    <property type="project" value="GOC"/>
</dbReference>